<accession>A0ABV0B1W2</accession>
<evidence type="ECO:0000256" key="1">
    <source>
        <dbReference type="SAM" id="MobiDB-lite"/>
    </source>
</evidence>
<feature type="compositionally biased region" description="Low complexity" evidence="1">
    <location>
        <begin position="104"/>
        <end position="113"/>
    </location>
</feature>
<sequence>AGVDSPRLARDLATLVGQHDVPVRSLSYGERHAGEQISLRRQDILEPAAIRALEPGTALLLATGVRPALLKLRPWYAGPHAQDIAAARDRAVARITVGAARHTETGAAAARGRGANRRHPYPELSGAGEAYDGGEDRR</sequence>
<feature type="region of interest" description="Disordered" evidence="1">
    <location>
        <begin position="104"/>
        <end position="138"/>
    </location>
</feature>
<dbReference type="EMBL" id="JBDJAW010000060">
    <property type="protein sequence ID" value="MEN3540786.1"/>
    <property type="molecule type" value="Genomic_DNA"/>
</dbReference>
<feature type="non-terminal residue" evidence="2">
    <location>
        <position position="1"/>
    </location>
</feature>
<keyword evidence="3" id="KW-1185">Reference proteome</keyword>
<name>A0ABV0B1W2_9ACTN</name>
<reference evidence="2 3" key="1">
    <citation type="submission" date="2024-05" db="EMBL/GenBank/DDBJ databases">
        <title>Microbispora sp.ZYX-F-249.</title>
        <authorList>
            <person name="Xie H."/>
        </authorList>
    </citation>
    <scope>NUCLEOTIDE SEQUENCE [LARGE SCALE GENOMIC DNA]</scope>
    <source>
        <strain evidence="2 3">ZYX-F-249</strain>
    </source>
</reference>
<proteinExistence type="predicted"/>
<comment type="caution">
    <text evidence="2">The sequence shown here is derived from an EMBL/GenBank/DDBJ whole genome shotgun (WGS) entry which is preliminary data.</text>
</comment>
<gene>
    <name evidence="2" type="ORF">AAH991_37130</name>
</gene>
<evidence type="ECO:0000313" key="2">
    <source>
        <dbReference type="EMBL" id="MEN3540786.1"/>
    </source>
</evidence>
<evidence type="ECO:0000313" key="3">
    <source>
        <dbReference type="Proteomes" id="UP001447516"/>
    </source>
</evidence>
<organism evidence="2 3">
    <name type="scientific">Microbispora maris</name>
    <dbReference type="NCBI Taxonomy" id="3144104"/>
    <lineage>
        <taxon>Bacteria</taxon>
        <taxon>Bacillati</taxon>
        <taxon>Actinomycetota</taxon>
        <taxon>Actinomycetes</taxon>
        <taxon>Streptosporangiales</taxon>
        <taxon>Streptosporangiaceae</taxon>
        <taxon>Microbispora</taxon>
    </lineage>
</organism>
<dbReference type="Proteomes" id="UP001447516">
    <property type="component" value="Unassembled WGS sequence"/>
</dbReference>
<protein>
    <submittedName>
        <fullName evidence="2">Uncharacterized protein</fullName>
    </submittedName>
</protein>